<dbReference type="SUPFAM" id="SSF48239">
    <property type="entry name" value="Terpenoid cyclases/Protein prenyltransferases"/>
    <property type="match status" value="1"/>
</dbReference>
<dbReference type="Gene3D" id="1.10.600.10">
    <property type="entry name" value="Farnesyl Diphosphate Synthase"/>
    <property type="match status" value="1"/>
</dbReference>
<dbReference type="AlphaFoldDB" id="A0A0D3DAW0"/>
<keyword evidence="1" id="KW-0479">Metal-binding</keyword>
<organism evidence="5 6">
    <name type="scientific">Brassica oleracea var. oleracea</name>
    <dbReference type="NCBI Taxonomy" id="109376"/>
    <lineage>
        <taxon>Eukaryota</taxon>
        <taxon>Viridiplantae</taxon>
        <taxon>Streptophyta</taxon>
        <taxon>Embryophyta</taxon>
        <taxon>Tracheophyta</taxon>
        <taxon>Spermatophyta</taxon>
        <taxon>Magnoliopsida</taxon>
        <taxon>eudicotyledons</taxon>
        <taxon>Gunneridae</taxon>
        <taxon>Pentapetalae</taxon>
        <taxon>rosids</taxon>
        <taxon>malvids</taxon>
        <taxon>Brassicales</taxon>
        <taxon>Brassicaceae</taxon>
        <taxon>Brassiceae</taxon>
        <taxon>Brassica</taxon>
    </lineage>
</organism>
<dbReference type="PANTHER" id="PTHR31225:SF62">
    <property type="entry name" value="BETA-MYRCENE_(E)-BETA-OCIMENE SYNTHASE 2, CHLOROPLASTIC"/>
    <property type="match status" value="1"/>
</dbReference>
<sequence length="835" mass="96843">MATFCMSSPPIYINAFTSNVRLRRFACKSMTKMKSDDVSIDLCRRSGNYQPSPWDHHSLLAITNKYANEKEVITRDVLKKKMKKILDVELKTSLEQLELIDDLQKLGISHHFELEIKDILTDLHHKNEKHLWNCDKEEDLHATALEFRLLRQHGFKISEDVFDVIVNKIESATFKSDDIKSIITLYEASYLSSKSDTKLYKVIRPFATEKLREYVNSDRNNETYKTREKAIHALEMPYHWRMRRLETRWYIDAYEKNHDMNLALMELAKIDFNIVQASHQEELKYVLPQMWQPSCWWQETCLSNQLPFVRDEIVENYFWNVGIIYEPQFGYTRRILTIINALVTTIDDIYDIYGTLEELELFSAMVDNWDVNRLDKLPAYMRLCFLVLYNEINGIGCNILKHKNIDVIPFLRKSWADLCKAYLVEAKWYKRGYKPSLEEYMQNAWISTSVPAFLIHLYCVFSDQISIQILESLSEHRQNVVRCSATVLRLANDLATSPDELARGDVLKSVQCYMNETGASEEEARVHVQQRISDTWNEMNYEAKIALLPRGFVEATMNLARMSQCIYQNGNGHGRPDKAKTAERVMSLFLLLYSIYKLYFFFGSATLVRGLNFTRLRLHGRIEGNVNKLCDQLKKSSPIKIESGNSNTKKRRSDYDSLMRLLLPSKDSVDKTRTFGEANSRFRFMRVAWDKEQEFAYKDFDVRLCLNLLSGERKEPCVMSRTKALAEVIGRFWTVAAVEGVNKIVTANLTAFGHQDVRRNDEKNLLKALAHQSLSVAIDASARDFQRYVFDGRCGVDLDHGVAAVGYGSSKGSDYTIVKNSWGRTWRVGRKVTSG</sequence>
<dbReference type="eggNOG" id="KOG1543">
    <property type="taxonomic scope" value="Eukaryota"/>
</dbReference>
<evidence type="ECO:0000313" key="6">
    <source>
        <dbReference type="Proteomes" id="UP000032141"/>
    </source>
</evidence>
<dbReference type="FunFam" id="1.10.600.10:FF:000007">
    <property type="entry name" value="Isoprene synthase, chloroplastic"/>
    <property type="match status" value="1"/>
</dbReference>
<dbReference type="SFLD" id="SFLDG01019">
    <property type="entry name" value="Terpene_Cyclase_Like_1_C_Termi"/>
    <property type="match status" value="1"/>
</dbReference>
<dbReference type="Pfam" id="PF03936">
    <property type="entry name" value="Terpene_synth_C"/>
    <property type="match status" value="1"/>
</dbReference>
<dbReference type="EnsemblPlants" id="Bo7g082180.1">
    <property type="protein sequence ID" value="Bo7g082180.1"/>
    <property type="gene ID" value="Bo7g082180"/>
</dbReference>
<dbReference type="InterPro" id="IPR050148">
    <property type="entry name" value="Terpene_synthase-like"/>
</dbReference>
<dbReference type="CDD" id="cd00684">
    <property type="entry name" value="Terpene_cyclase_plant_C1"/>
    <property type="match status" value="1"/>
</dbReference>
<dbReference type="InterPro" id="IPR025660">
    <property type="entry name" value="Pept_his_AS"/>
</dbReference>
<evidence type="ECO:0000256" key="2">
    <source>
        <dbReference type="ARBA" id="ARBA00022842"/>
    </source>
</evidence>
<dbReference type="Gramene" id="Bo7g082180.1">
    <property type="protein sequence ID" value="Bo7g082180.1"/>
    <property type="gene ID" value="Bo7g082180"/>
</dbReference>
<dbReference type="InterPro" id="IPR000668">
    <property type="entry name" value="Peptidase_C1A_C"/>
</dbReference>
<keyword evidence="6" id="KW-1185">Reference proteome</keyword>
<dbReference type="InterPro" id="IPR034741">
    <property type="entry name" value="Terpene_cyclase-like_1_C"/>
</dbReference>
<dbReference type="InterPro" id="IPR008949">
    <property type="entry name" value="Isoprenoid_synthase_dom_sf"/>
</dbReference>
<dbReference type="Pfam" id="PF00112">
    <property type="entry name" value="Peptidase_C1"/>
    <property type="match status" value="1"/>
</dbReference>
<dbReference type="GO" id="GO:0006508">
    <property type="term" value="P:proteolysis"/>
    <property type="evidence" value="ECO:0007669"/>
    <property type="project" value="InterPro"/>
</dbReference>
<dbReference type="STRING" id="109376.A0A0D3DAW0"/>
<dbReference type="Pfam" id="PF01397">
    <property type="entry name" value="Terpene_synth"/>
    <property type="match status" value="1"/>
</dbReference>
<dbReference type="SUPFAM" id="SSF48576">
    <property type="entry name" value="Terpenoid synthases"/>
    <property type="match status" value="1"/>
</dbReference>
<reference evidence="5" key="2">
    <citation type="submission" date="2015-03" db="UniProtKB">
        <authorList>
            <consortium name="EnsemblPlants"/>
        </authorList>
    </citation>
    <scope>IDENTIFICATION</scope>
</reference>
<proteinExistence type="predicted"/>
<dbReference type="SUPFAM" id="SSF54001">
    <property type="entry name" value="Cysteine proteinases"/>
    <property type="match status" value="1"/>
</dbReference>
<dbReference type="Proteomes" id="UP000032141">
    <property type="component" value="Chromosome C7"/>
</dbReference>
<dbReference type="InterPro" id="IPR005630">
    <property type="entry name" value="Terpene_synthase_metal-bd"/>
</dbReference>
<dbReference type="Gene3D" id="3.90.70.10">
    <property type="entry name" value="Cysteine proteinases"/>
    <property type="match status" value="1"/>
</dbReference>
<accession>A0A0D3DAW0</accession>
<evidence type="ECO:0000259" key="4">
    <source>
        <dbReference type="SMART" id="SM00645"/>
    </source>
</evidence>
<dbReference type="GO" id="GO:0008234">
    <property type="term" value="F:cysteine-type peptidase activity"/>
    <property type="evidence" value="ECO:0007669"/>
    <property type="project" value="InterPro"/>
</dbReference>
<dbReference type="InterPro" id="IPR001906">
    <property type="entry name" value="Terpene_synth_N"/>
</dbReference>
<dbReference type="HOGENOM" id="CLU_003125_7_1_1"/>
<protein>
    <recommendedName>
        <fullName evidence="4">Peptidase C1A papain C-terminal domain-containing protein</fullName>
    </recommendedName>
</protein>
<name>A0A0D3DAW0_BRAOL</name>
<dbReference type="InterPro" id="IPR038765">
    <property type="entry name" value="Papain-like_cys_pep_sf"/>
</dbReference>
<keyword evidence="3" id="KW-0464">Manganese</keyword>
<feature type="domain" description="Peptidase C1A papain C-terminal" evidence="4">
    <location>
        <begin position="678"/>
        <end position="833"/>
    </location>
</feature>
<evidence type="ECO:0000256" key="3">
    <source>
        <dbReference type="ARBA" id="ARBA00023211"/>
    </source>
</evidence>
<dbReference type="Gene3D" id="1.50.10.130">
    <property type="entry name" value="Terpene synthase, N-terminal domain"/>
    <property type="match status" value="1"/>
</dbReference>
<reference evidence="5 6" key="1">
    <citation type="journal article" date="2014" name="Genome Biol.">
        <title>Transcriptome and methylome profiling reveals relics of genome dominance in the mesopolyploid Brassica oleracea.</title>
        <authorList>
            <person name="Parkin I.A."/>
            <person name="Koh C."/>
            <person name="Tang H."/>
            <person name="Robinson S.J."/>
            <person name="Kagale S."/>
            <person name="Clarke W.E."/>
            <person name="Town C.D."/>
            <person name="Nixon J."/>
            <person name="Krishnakumar V."/>
            <person name="Bidwell S.L."/>
            <person name="Denoeud F."/>
            <person name="Belcram H."/>
            <person name="Links M.G."/>
            <person name="Just J."/>
            <person name="Clarke C."/>
            <person name="Bender T."/>
            <person name="Huebert T."/>
            <person name="Mason A.S."/>
            <person name="Pires J.C."/>
            <person name="Barker G."/>
            <person name="Moore J."/>
            <person name="Walley P.G."/>
            <person name="Manoli S."/>
            <person name="Batley J."/>
            <person name="Edwards D."/>
            <person name="Nelson M.N."/>
            <person name="Wang X."/>
            <person name="Paterson A.H."/>
            <person name="King G."/>
            <person name="Bancroft I."/>
            <person name="Chalhoub B."/>
            <person name="Sharpe A.G."/>
        </authorList>
    </citation>
    <scope>NUCLEOTIDE SEQUENCE</scope>
    <source>
        <strain evidence="5 6">cv. TO1000</strain>
    </source>
</reference>
<dbReference type="OMA" id="TNKYANE"/>
<keyword evidence="2" id="KW-0460">Magnesium</keyword>
<evidence type="ECO:0000313" key="5">
    <source>
        <dbReference type="EnsemblPlants" id="Bo7g082180.1"/>
    </source>
</evidence>
<evidence type="ECO:0000256" key="1">
    <source>
        <dbReference type="ARBA" id="ARBA00022723"/>
    </source>
</evidence>
<dbReference type="SMART" id="SM00645">
    <property type="entry name" value="Pept_C1"/>
    <property type="match status" value="1"/>
</dbReference>
<dbReference type="PROSITE" id="PS00639">
    <property type="entry name" value="THIOL_PROTEASE_HIS"/>
    <property type="match status" value="1"/>
</dbReference>
<dbReference type="InterPro" id="IPR008930">
    <property type="entry name" value="Terpenoid_cyclase/PrenylTrfase"/>
</dbReference>
<dbReference type="GO" id="GO:0000287">
    <property type="term" value="F:magnesium ion binding"/>
    <property type="evidence" value="ECO:0007669"/>
    <property type="project" value="InterPro"/>
</dbReference>
<dbReference type="GO" id="GO:0016102">
    <property type="term" value="P:diterpenoid biosynthetic process"/>
    <property type="evidence" value="ECO:0007669"/>
    <property type="project" value="InterPro"/>
</dbReference>
<dbReference type="GO" id="GO:0010333">
    <property type="term" value="F:terpene synthase activity"/>
    <property type="evidence" value="ECO:0007669"/>
    <property type="project" value="InterPro"/>
</dbReference>
<dbReference type="InterPro" id="IPR036965">
    <property type="entry name" value="Terpene_synth_N_sf"/>
</dbReference>
<dbReference type="PANTHER" id="PTHR31225">
    <property type="entry name" value="OS04G0344100 PROTEIN-RELATED"/>
    <property type="match status" value="1"/>
</dbReference>
<dbReference type="InterPro" id="IPR044814">
    <property type="entry name" value="Terpene_cyclase_plant_C1"/>
</dbReference>
<dbReference type="SFLD" id="SFLDS00005">
    <property type="entry name" value="Isoprenoid_Synthase_Type_I"/>
    <property type="match status" value="1"/>
</dbReference>